<name>A0ABX8N8J4_9PSED</name>
<dbReference type="InterPro" id="IPR012223">
    <property type="entry name" value="TEII"/>
</dbReference>
<dbReference type="GO" id="GO:0016787">
    <property type="term" value="F:hydrolase activity"/>
    <property type="evidence" value="ECO:0007669"/>
    <property type="project" value="UniProtKB-KW"/>
</dbReference>
<dbReference type="PANTHER" id="PTHR11487:SF0">
    <property type="entry name" value="S-ACYL FATTY ACID SYNTHASE THIOESTERASE, MEDIUM CHAIN"/>
    <property type="match status" value="1"/>
</dbReference>
<keyword evidence="2" id="KW-0378">Hydrolase</keyword>
<evidence type="ECO:0000259" key="1">
    <source>
        <dbReference type="Pfam" id="PF00975"/>
    </source>
</evidence>
<organism evidence="2 3">
    <name type="scientific">Pseudomonas fakonensis</name>
    <dbReference type="NCBI Taxonomy" id="2842355"/>
    <lineage>
        <taxon>Bacteria</taxon>
        <taxon>Pseudomonadati</taxon>
        <taxon>Pseudomonadota</taxon>
        <taxon>Gammaproteobacteria</taxon>
        <taxon>Pseudomonadales</taxon>
        <taxon>Pseudomonadaceae</taxon>
        <taxon>Pseudomonas</taxon>
    </lineage>
</organism>
<accession>A0ABX8N8J4</accession>
<keyword evidence="3" id="KW-1185">Reference proteome</keyword>
<dbReference type="EMBL" id="CP077076">
    <property type="protein sequence ID" value="QXH51687.1"/>
    <property type="molecule type" value="Genomic_DNA"/>
</dbReference>
<dbReference type="Pfam" id="PF00975">
    <property type="entry name" value="Thioesterase"/>
    <property type="match status" value="1"/>
</dbReference>
<sequence length="188" mass="20339">MQTQAPHEQPTRIRLICLACSRQQLEQYRQWAEALSEPVEVIAVDLPATACLDSVDPDESSHALASALGERLEPFLQHPHAIFGQSLGAHAALALAQWAQCHWPGQTRHLFVASCDSPSVASGGDSTPLQVPMTVLYPPGSLPAMLGWNPLAHGGLELIELPAHAVDGAPFNQRIVRIFHTHLGLLSF</sequence>
<reference evidence="2" key="1">
    <citation type="journal article" date="2021" name="Microorganisms">
        <title>The Ever-Expanding Pseudomonas Genus: Description of 43 New Species and Partition of the Pseudomonas putida Group.</title>
        <authorList>
            <person name="Girard L."/>
            <person name="Lood C."/>
            <person name="Hofte M."/>
            <person name="Vandamme P."/>
            <person name="Rokni-Zadeh H."/>
            <person name="van Noort V."/>
            <person name="Lavigne R."/>
            <person name="De Mot R."/>
        </authorList>
    </citation>
    <scope>NUCLEOTIDE SEQUENCE</scope>
    <source>
        <strain evidence="2">COW40</strain>
    </source>
</reference>
<dbReference type="RefSeq" id="WP_217841192.1">
    <property type="nucleotide sequence ID" value="NZ_CP077076.1"/>
</dbReference>
<gene>
    <name evidence="2" type="ORF">KSS94_00625</name>
</gene>
<evidence type="ECO:0000313" key="2">
    <source>
        <dbReference type="EMBL" id="QXH51687.1"/>
    </source>
</evidence>
<dbReference type="Proteomes" id="UP001046350">
    <property type="component" value="Chromosome"/>
</dbReference>
<feature type="domain" description="Thioesterase" evidence="1">
    <location>
        <begin position="15"/>
        <end position="125"/>
    </location>
</feature>
<evidence type="ECO:0000313" key="3">
    <source>
        <dbReference type="Proteomes" id="UP001046350"/>
    </source>
</evidence>
<dbReference type="InterPro" id="IPR001031">
    <property type="entry name" value="Thioesterase"/>
</dbReference>
<dbReference type="PANTHER" id="PTHR11487">
    <property type="entry name" value="THIOESTERASE"/>
    <property type="match status" value="1"/>
</dbReference>
<protein>
    <submittedName>
        <fullName evidence="2">Alpha/beta fold hydrolase</fullName>
    </submittedName>
</protein>
<proteinExistence type="predicted"/>